<dbReference type="SMART" id="SM00054">
    <property type="entry name" value="EFh"/>
    <property type="match status" value="4"/>
</dbReference>
<keyword evidence="3" id="KW-0479">Metal-binding</keyword>
<dbReference type="PROSITE" id="PS00018">
    <property type="entry name" value="EF_HAND_1"/>
    <property type="match status" value="2"/>
</dbReference>
<dbReference type="PANTHER" id="PTHR46212">
    <property type="entry name" value="PEFLIN"/>
    <property type="match status" value="1"/>
</dbReference>
<dbReference type="PANTHER" id="PTHR46212:SF3">
    <property type="entry name" value="GH27120P"/>
    <property type="match status" value="1"/>
</dbReference>
<protein>
    <submittedName>
        <fullName evidence="7">Programmed cell death protein 6</fullName>
    </submittedName>
</protein>
<dbReference type="AlphaFoldDB" id="A0A4E0R6U6"/>
<dbReference type="PROSITE" id="PS50222">
    <property type="entry name" value="EF_HAND_2"/>
    <property type="match status" value="2"/>
</dbReference>
<evidence type="ECO:0000259" key="6">
    <source>
        <dbReference type="PROSITE" id="PS50222"/>
    </source>
</evidence>
<evidence type="ECO:0000256" key="5">
    <source>
        <dbReference type="ARBA" id="ARBA00022837"/>
    </source>
</evidence>
<evidence type="ECO:0000256" key="2">
    <source>
        <dbReference type="ARBA" id="ARBA00022490"/>
    </source>
</evidence>
<comment type="subcellular location">
    <subcellularLocation>
        <location evidence="1">Cytoplasm</location>
    </subcellularLocation>
</comment>
<reference evidence="7" key="1">
    <citation type="submission" date="2019-03" db="EMBL/GenBank/DDBJ databases">
        <title>Improved annotation for the trematode Fasciola hepatica.</title>
        <authorList>
            <person name="Choi Y.-J."/>
            <person name="Martin J."/>
            <person name="Mitreva M."/>
        </authorList>
    </citation>
    <scope>NUCLEOTIDE SEQUENCE [LARGE SCALE GENOMIC DNA]</scope>
</reference>
<dbReference type="InterPro" id="IPR002048">
    <property type="entry name" value="EF_hand_dom"/>
</dbReference>
<keyword evidence="8" id="KW-1185">Reference proteome</keyword>
<feature type="domain" description="EF-hand" evidence="6">
    <location>
        <begin position="72"/>
        <end position="107"/>
    </location>
</feature>
<evidence type="ECO:0000256" key="1">
    <source>
        <dbReference type="ARBA" id="ARBA00004496"/>
    </source>
</evidence>
<sequence>MNTRLSQQAVVNLFRGADTDRSGQIDHRELQRALSNGVGTPFNENTVRLMMSMFDRDYSGTIELNEFVQLVDYVQQWRACFQRFDRDNSGTIDAHELQTALRSFGYSLSSNFIHLMVNRFDRTHRGVVAFDDFIHMCVSLQQLTNAFRPYDIRGNGWAQMNFEQFLTAAFSVIV</sequence>
<keyword evidence="2" id="KW-0963">Cytoplasm</keyword>
<keyword evidence="5" id="KW-0106">Calcium</keyword>
<keyword evidence="4" id="KW-0677">Repeat</keyword>
<dbReference type="InterPro" id="IPR051426">
    <property type="entry name" value="Peflin/Sorcin_CaBP"/>
</dbReference>
<evidence type="ECO:0000313" key="8">
    <source>
        <dbReference type="Proteomes" id="UP000230066"/>
    </source>
</evidence>
<dbReference type="Pfam" id="PF13499">
    <property type="entry name" value="EF-hand_7"/>
    <property type="match status" value="2"/>
</dbReference>
<evidence type="ECO:0000256" key="3">
    <source>
        <dbReference type="ARBA" id="ARBA00022723"/>
    </source>
</evidence>
<comment type="caution">
    <text evidence="7">The sequence shown here is derived from an EMBL/GenBank/DDBJ whole genome shotgun (WGS) entry which is preliminary data.</text>
</comment>
<evidence type="ECO:0000313" key="7">
    <source>
        <dbReference type="EMBL" id="THD22526.1"/>
    </source>
</evidence>
<proteinExistence type="predicted"/>
<dbReference type="GO" id="GO:0048306">
    <property type="term" value="F:calcium-dependent protein binding"/>
    <property type="evidence" value="ECO:0007669"/>
    <property type="project" value="UniProtKB-ARBA"/>
</dbReference>
<dbReference type="Proteomes" id="UP000230066">
    <property type="component" value="Unassembled WGS sequence"/>
</dbReference>
<feature type="domain" description="EF-hand" evidence="6">
    <location>
        <begin position="5"/>
        <end position="40"/>
    </location>
</feature>
<gene>
    <name evidence="7" type="ORF">D915_006471</name>
</gene>
<accession>A0A4E0R6U6</accession>
<dbReference type="InterPro" id="IPR011992">
    <property type="entry name" value="EF-hand-dom_pair"/>
</dbReference>
<dbReference type="EMBL" id="JXXN02002695">
    <property type="protein sequence ID" value="THD22526.1"/>
    <property type="molecule type" value="Genomic_DNA"/>
</dbReference>
<dbReference type="Gene3D" id="1.10.238.10">
    <property type="entry name" value="EF-hand"/>
    <property type="match status" value="1"/>
</dbReference>
<evidence type="ECO:0000256" key="4">
    <source>
        <dbReference type="ARBA" id="ARBA00022737"/>
    </source>
</evidence>
<dbReference type="SUPFAM" id="SSF47473">
    <property type="entry name" value="EF-hand"/>
    <property type="match status" value="1"/>
</dbReference>
<dbReference type="GO" id="GO:0005737">
    <property type="term" value="C:cytoplasm"/>
    <property type="evidence" value="ECO:0007669"/>
    <property type="project" value="UniProtKB-SubCell"/>
</dbReference>
<dbReference type="InterPro" id="IPR018247">
    <property type="entry name" value="EF_Hand_1_Ca_BS"/>
</dbReference>
<organism evidence="7 8">
    <name type="scientific">Fasciola hepatica</name>
    <name type="common">Liver fluke</name>
    <dbReference type="NCBI Taxonomy" id="6192"/>
    <lineage>
        <taxon>Eukaryota</taxon>
        <taxon>Metazoa</taxon>
        <taxon>Spiralia</taxon>
        <taxon>Lophotrochozoa</taxon>
        <taxon>Platyhelminthes</taxon>
        <taxon>Trematoda</taxon>
        <taxon>Digenea</taxon>
        <taxon>Plagiorchiida</taxon>
        <taxon>Echinostomata</taxon>
        <taxon>Echinostomatoidea</taxon>
        <taxon>Fasciolidae</taxon>
        <taxon>Fasciola</taxon>
    </lineage>
</organism>
<dbReference type="GO" id="GO:0005509">
    <property type="term" value="F:calcium ion binding"/>
    <property type="evidence" value="ECO:0007669"/>
    <property type="project" value="InterPro"/>
</dbReference>
<dbReference type="CDD" id="cd16180">
    <property type="entry name" value="EFh_PEF_Group_I"/>
    <property type="match status" value="1"/>
</dbReference>
<name>A0A4E0R6U6_FASHE</name>